<keyword evidence="3 8" id="KW-0436">Ligase</keyword>
<evidence type="ECO:0000256" key="7">
    <source>
        <dbReference type="ARBA" id="ARBA00023146"/>
    </source>
</evidence>
<evidence type="ECO:0000256" key="6">
    <source>
        <dbReference type="ARBA" id="ARBA00022917"/>
    </source>
</evidence>
<keyword evidence="2 8" id="KW-0963">Cytoplasm</keyword>
<evidence type="ECO:0000259" key="9">
    <source>
        <dbReference type="PROSITE" id="PS50862"/>
    </source>
</evidence>
<evidence type="ECO:0000313" key="11">
    <source>
        <dbReference type="Proteomes" id="UP000176451"/>
    </source>
</evidence>
<feature type="binding site" evidence="8">
    <location>
        <begin position="280"/>
        <end position="281"/>
    </location>
    <ligand>
        <name>ATP</name>
        <dbReference type="ChEBI" id="CHEBI:30616"/>
    </ligand>
</feature>
<comment type="subcellular location">
    <subcellularLocation>
        <location evidence="8">Cytoplasm</location>
    </subcellularLocation>
</comment>
<feature type="binding site" evidence="8">
    <location>
        <begin position="206"/>
        <end position="211"/>
    </location>
    <ligand>
        <name>ATP</name>
        <dbReference type="ChEBI" id="CHEBI:30616"/>
    </ligand>
</feature>
<dbReference type="InterPro" id="IPR006195">
    <property type="entry name" value="aa-tRNA-synth_II"/>
</dbReference>
<dbReference type="GO" id="GO:0004820">
    <property type="term" value="F:glycine-tRNA ligase activity"/>
    <property type="evidence" value="ECO:0007669"/>
    <property type="project" value="UniProtKB-UniRule"/>
</dbReference>
<dbReference type="PANTHER" id="PTHR10745:SF8">
    <property type="entry name" value="DNA POLYMERASE SUBUNIT GAMMA-2, MITOCHONDRIAL"/>
    <property type="match status" value="1"/>
</dbReference>
<feature type="binding site" evidence="8">
    <location>
        <begin position="196"/>
        <end position="198"/>
    </location>
    <ligand>
        <name>ATP</name>
        <dbReference type="ChEBI" id="CHEBI:30616"/>
    </ligand>
</feature>
<dbReference type="Proteomes" id="UP000176451">
    <property type="component" value="Unassembled WGS sequence"/>
</dbReference>
<dbReference type="InterPro" id="IPR004154">
    <property type="entry name" value="Anticodon-bd"/>
</dbReference>
<reference evidence="10 11" key="1">
    <citation type="journal article" date="2016" name="Nat. Commun.">
        <title>Thousands of microbial genomes shed light on interconnected biogeochemical processes in an aquifer system.</title>
        <authorList>
            <person name="Anantharaman K."/>
            <person name="Brown C.T."/>
            <person name="Hug L.A."/>
            <person name="Sharon I."/>
            <person name="Castelle C.J."/>
            <person name="Probst A.J."/>
            <person name="Thomas B.C."/>
            <person name="Singh A."/>
            <person name="Wilkins M.J."/>
            <person name="Karaoz U."/>
            <person name="Brodie E.L."/>
            <person name="Williams K.H."/>
            <person name="Hubbard S.S."/>
            <person name="Banfield J.F."/>
        </authorList>
    </citation>
    <scope>NUCLEOTIDE SEQUENCE [LARGE SCALE GENOMIC DNA]</scope>
</reference>
<dbReference type="GO" id="GO:0005524">
    <property type="term" value="F:ATP binding"/>
    <property type="evidence" value="ECO:0007669"/>
    <property type="project" value="UniProtKB-UniRule"/>
</dbReference>
<dbReference type="GO" id="GO:0015966">
    <property type="term" value="P:diadenosine tetraphosphate biosynthetic process"/>
    <property type="evidence" value="ECO:0007669"/>
    <property type="project" value="UniProtKB-ARBA"/>
</dbReference>
<comment type="similarity">
    <text evidence="1 8">Belongs to the class-II aminoacyl-tRNA synthetase family.</text>
</comment>
<dbReference type="InterPro" id="IPR002315">
    <property type="entry name" value="tRNA-synt_gly"/>
</dbReference>
<dbReference type="NCBIfam" id="NF003211">
    <property type="entry name" value="PRK04173.1"/>
    <property type="match status" value="1"/>
</dbReference>
<feature type="domain" description="Aminoacyl-transfer RNA synthetases class-II family profile" evidence="9">
    <location>
        <begin position="11"/>
        <end position="351"/>
    </location>
</feature>
<dbReference type="GO" id="GO:0004081">
    <property type="term" value="F:bis(5'-nucleosyl)-tetraphosphatase (asymmetrical) activity"/>
    <property type="evidence" value="ECO:0007669"/>
    <property type="project" value="UniProtKB-ARBA"/>
</dbReference>
<evidence type="ECO:0000256" key="4">
    <source>
        <dbReference type="ARBA" id="ARBA00022741"/>
    </source>
</evidence>
<proteinExistence type="inferred from homology"/>
<dbReference type="SUPFAM" id="SSF52954">
    <property type="entry name" value="Class II aaRS ABD-related"/>
    <property type="match status" value="1"/>
</dbReference>
<dbReference type="CDD" id="cd00858">
    <property type="entry name" value="GlyRS_anticodon"/>
    <property type="match status" value="1"/>
</dbReference>
<organism evidence="10 11">
    <name type="scientific">Candidatus Berkelbacteria bacterium RIFCSPHIGHO2_12_FULL_36_9</name>
    <dbReference type="NCBI Taxonomy" id="1797469"/>
    <lineage>
        <taxon>Bacteria</taxon>
        <taxon>Candidatus Berkelbacteria</taxon>
    </lineage>
</organism>
<evidence type="ECO:0000256" key="5">
    <source>
        <dbReference type="ARBA" id="ARBA00022840"/>
    </source>
</evidence>
<dbReference type="NCBIfam" id="TIGR00389">
    <property type="entry name" value="glyS_dimeric"/>
    <property type="match status" value="1"/>
</dbReference>
<dbReference type="Gene3D" id="3.40.50.800">
    <property type="entry name" value="Anticodon-binding domain"/>
    <property type="match status" value="1"/>
</dbReference>
<dbReference type="InterPro" id="IPR045864">
    <property type="entry name" value="aa-tRNA-synth_II/BPL/LPL"/>
</dbReference>
<dbReference type="STRING" id="1797469.A3F08_01855"/>
<dbReference type="SUPFAM" id="SSF55681">
    <property type="entry name" value="Class II aaRS and biotin synthetases"/>
    <property type="match status" value="1"/>
</dbReference>
<dbReference type="AlphaFoldDB" id="A0A1F5EEM1"/>
<comment type="catalytic activity">
    <reaction evidence="8">
        <text>tRNA(Gly) + glycine + ATP = glycyl-tRNA(Gly) + AMP + diphosphate</text>
        <dbReference type="Rhea" id="RHEA:16013"/>
        <dbReference type="Rhea" id="RHEA-COMP:9664"/>
        <dbReference type="Rhea" id="RHEA-COMP:9683"/>
        <dbReference type="ChEBI" id="CHEBI:30616"/>
        <dbReference type="ChEBI" id="CHEBI:33019"/>
        <dbReference type="ChEBI" id="CHEBI:57305"/>
        <dbReference type="ChEBI" id="CHEBI:78442"/>
        <dbReference type="ChEBI" id="CHEBI:78522"/>
        <dbReference type="ChEBI" id="CHEBI:456215"/>
        <dbReference type="EC" id="6.1.1.14"/>
    </reaction>
</comment>
<dbReference type="InterPro" id="IPR036621">
    <property type="entry name" value="Anticodon-bd_dom_sf"/>
</dbReference>
<accession>A0A1F5EEM1</accession>
<dbReference type="InterPro" id="IPR027031">
    <property type="entry name" value="Gly-tRNA_synthase/POLG2"/>
</dbReference>
<evidence type="ECO:0000256" key="8">
    <source>
        <dbReference type="HAMAP-Rule" id="MF_00253"/>
    </source>
</evidence>
<dbReference type="PROSITE" id="PS50862">
    <property type="entry name" value="AA_TRNA_LIGASE_II"/>
    <property type="match status" value="1"/>
</dbReference>
<dbReference type="GO" id="GO:0006426">
    <property type="term" value="P:glycyl-tRNA aminoacylation"/>
    <property type="evidence" value="ECO:0007669"/>
    <property type="project" value="UniProtKB-UniRule"/>
</dbReference>
<feature type="binding site" evidence="8">
    <location>
        <begin position="320"/>
        <end position="324"/>
    </location>
    <ligand>
        <name>substrate</name>
    </ligand>
</feature>
<dbReference type="Gene3D" id="3.30.930.10">
    <property type="entry name" value="Bira Bifunctional Protein, Domain 2"/>
    <property type="match status" value="1"/>
</dbReference>
<sequence>MKKESSHTKNDLMEKITSLCKRRGFVFPSSEIYGGVGGFWDFGPNGVLLKNNIKQLWWERFVQIRDDITGIEGSIIMNPEVWKASGHIESFTDPLVECKNCHSRYRADHMLDGRFVGEGKATKKNQCPTCGETVFTEPRNFNMMFKTHIGPVEDSSSETYLRPETAQSMFTDFKQVAEISRKKIPFGIAQIGKAFRNEITFGNFFFRSREFEQMEIEYFVKPGTDEKWFGYWLKEWKKFIIDLGINKNKLREYEHPKKSLSHYSKRTVDIEYDFPFGWSELTGTANRTDYDLKQHEKFSGKDLTYFEEEGMKRYHPYVIEPTMGVDRMMLAAIVDAYDENESGEVFLRLDPKIAPIKVAVFPLVNKEKLPAIAKDIYNELKQYWFVQYDDGGSVGRRYRRQDEIGTPFCVTVDFESQKKNTVTVRRRDTMKQERVKIKDLACYFMDKI</sequence>
<feature type="binding site" evidence="8">
    <location>
        <begin position="211"/>
        <end position="215"/>
    </location>
    <ligand>
        <name>substrate</name>
    </ligand>
</feature>
<comment type="caution">
    <text evidence="10">The sequence shown here is derived from an EMBL/GenBank/DDBJ whole genome shotgun (WGS) entry which is preliminary data.</text>
</comment>
<dbReference type="GO" id="GO:0005737">
    <property type="term" value="C:cytoplasm"/>
    <property type="evidence" value="ECO:0007669"/>
    <property type="project" value="UniProtKB-SubCell"/>
</dbReference>
<dbReference type="Pfam" id="PF00587">
    <property type="entry name" value="tRNA-synt_2b"/>
    <property type="match status" value="1"/>
</dbReference>
<name>A0A1F5EEM1_9BACT</name>
<dbReference type="CDD" id="cd00774">
    <property type="entry name" value="GlyRS-like_core"/>
    <property type="match status" value="1"/>
</dbReference>
<dbReference type="InterPro" id="IPR022961">
    <property type="entry name" value="Gly_tRNA_ligase_bac"/>
</dbReference>
<dbReference type="InterPro" id="IPR002314">
    <property type="entry name" value="aa-tRNA-synt_IIb"/>
</dbReference>
<dbReference type="GO" id="GO:1990742">
    <property type="term" value="C:microvesicle"/>
    <property type="evidence" value="ECO:0007669"/>
    <property type="project" value="UniProtKB-ARBA"/>
</dbReference>
<dbReference type="InterPro" id="IPR033731">
    <property type="entry name" value="GlyRS-like_core"/>
</dbReference>
<keyword evidence="7 8" id="KW-0030">Aminoacyl-tRNA synthetase</keyword>
<dbReference type="EC" id="6.1.1.14" evidence="8"/>
<feature type="binding site" evidence="8">
    <location>
        <position position="106"/>
    </location>
    <ligand>
        <name>substrate</name>
    </ligand>
</feature>
<keyword evidence="6 8" id="KW-0648">Protein biosynthesis</keyword>
<evidence type="ECO:0000256" key="2">
    <source>
        <dbReference type="ARBA" id="ARBA00022490"/>
    </source>
</evidence>
<dbReference type="EMBL" id="MEZV01000051">
    <property type="protein sequence ID" value="OGD65823.1"/>
    <property type="molecule type" value="Genomic_DNA"/>
</dbReference>
<protein>
    <recommendedName>
        <fullName evidence="8">Glycine--tRNA ligase</fullName>
        <ecNumber evidence="8">6.1.1.14</ecNumber>
    </recommendedName>
    <alternativeName>
        <fullName evidence="8">Glycyl-tRNA synthetase</fullName>
        <shortName evidence="8">GlyRS</shortName>
    </alternativeName>
</protein>
<evidence type="ECO:0000256" key="3">
    <source>
        <dbReference type="ARBA" id="ARBA00022598"/>
    </source>
</evidence>
<dbReference type="FunFam" id="3.40.50.800:FF:000002">
    <property type="entry name" value="Glycine--tRNA ligase"/>
    <property type="match status" value="1"/>
</dbReference>
<evidence type="ECO:0000256" key="1">
    <source>
        <dbReference type="ARBA" id="ARBA00008226"/>
    </source>
</evidence>
<comment type="subunit">
    <text evidence="8">Homodimer.</text>
</comment>
<keyword evidence="5 8" id="KW-0067">ATP-binding</keyword>
<dbReference type="HAMAP" id="MF_00253_B">
    <property type="entry name" value="Gly_tRNA_synth_B"/>
    <property type="match status" value="1"/>
</dbReference>
<dbReference type="PANTHER" id="PTHR10745">
    <property type="entry name" value="GLYCYL-TRNA SYNTHETASE/DNA POLYMERASE SUBUNIT GAMMA-2"/>
    <property type="match status" value="1"/>
</dbReference>
<dbReference type="GO" id="GO:0070062">
    <property type="term" value="C:extracellular exosome"/>
    <property type="evidence" value="ECO:0007669"/>
    <property type="project" value="UniProtKB-ARBA"/>
</dbReference>
<dbReference type="Pfam" id="PF03129">
    <property type="entry name" value="HGTP_anticodon"/>
    <property type="match status" value="1"/>
</dbReference>
<keyword evidence="4 8" id="KW-0547">Nucleotide-binding</keyword>
<feature type="binding site" evidence="8">
    <location>
        <begin position="324"/>
        <end position="327"/>
    </location>
    <ligand>
        <name>ATP</name>
        <dbReference type="ChEBI" id="CHEBI:30616"/>
    </ligand>
</feature>
<gene>
    <name evidence="8" type="primary">glyQS</name>
    <name evidence="10" type="ORF">A3F08_01855</name>
</gene>
<feature type="binding site" evidence="8">
    <location>
        <position position="164"/>
    </location>
    <ligand>
        <name>substrate</name>
    </ligand>
</feature>
<comment type="function">
    <text evidence="8">Catalyzes the attachment of glycine to tRNA(Gly).</text>
</comment>
<evidence type="ECO:0000313" key="10">
    <source>
        <dbReference type="EMBL" id="OGD65823.1"/>
    </source>
</evidence>
<dbReference type="PRINTS" id="PR01043">
    <property type="entry name" value="TRNASYNTHGLY"/>
</dbReference>